<reference evidence="3" key="1">
    <citation type="submission" date="2014-09" db="EMBL/GenBank/DDBJ databases">
        <authorList>
            <person name="Gomez-Valero L."/>
        </authorList>
    </citation>
    <scope>NUCLEOTIDE SEQUENCE [LARGE SCALE GENOMIC DNA]</scope>
    <source>
        <strain evidence="3">ATCC700992</strain>
    </source>
</reference>
<dbReference type="KEGG" id="lfa:LFA_0830"/>
<protein>
    <submittedName>
        <fullName evidence="2">Putative ABC transporter (Permease)</fullName>
    </submittedName>
</protein>
<dbReference type="Pfam" id="PF02405">
    <property type="entry name" value="MlaE"/>
    <property type="match status" value="1"/>
</dbReference>
<evidence type="ECO:0000313" key="2">
    <source>
        <dbReference type="EMBL" id="CEG56278.1"/>
    </source>
</evidence>
<feature type="transmembrane region" description="Helical" evidence="1">
    <location>
        <begin position="151"/>
        <end position="173"/>
    </location>
</feature>
<feature type="transmembrane region" description="Helical" evidence="1">
    <location>
        <begin position="20"/>
        <end position="37"/>
    </location>
</feature>
<feature type="transmembrane region" description="Helical" evidence="1">
    <location>
        <begin position="90"/>
        <end position="113"/>
    </location>
</feature>
<dbReference type="EMBL" id="LN614827">
    <property type="protein sequence ID" value="CEG56278.1"/>
    <property type="molecule type" value="Genomic_DNA"/>
</dbReference>
<keyword evidence="1" id="KW-1133">Transmembrane helix</keyword>
<organism evidence="2 3">
    <name type="scientific">Legionella fallonii LLAP-10</name>
    <dbReference type="NCBI Taxonomy" id="1212491"/>
    <lineage>
        <taxon>Bacteria</taxon>
        <taxon>Pseudomonadati</taxon>
        <taxon>Pseudomonadota</taxon>
        <taxon>Gammaproteobacteria</taxon>
        <taxon>Legionellales</taxon>
        <taxon>Legionellaceae</taxon>
        <taxon>Legionella</taxon>
    </lineage>
</organism>
<proteinExistence type="predicted"/>
<feature type="transmembrane region" description="Helical" evidence="1">
    <location>
        <begin position="58"/>
        <end position="78"/>
    </location>
</feature>
<dbReference type="GO" id="GO:0043190">
    <property type="term" value="C:ATP-binding cassette (ABC) transporter complex"/>
    <property type="evidence" value="ECO:0007669"/>
    <property type="project" value="InterPro"/>
</dbReference>
<dbReference type="Proteomes" id="UP000032430">
    <property type="component" value="Chromosome I"/>
</dbReference>
<keyword evidence="1" id="KW-0472">Membrane</keyword>
<sequence length="252" mass="28766">MYVFHQIGGFIIKTVDSCLLFLRFLGHLSCSLINVLLRRHSISRHAVIRTIFNSGVKLAVPLILTSSLMGMAIIYTIISALKKYNLQHQAWIFAQDIITQNLVPLLIALFLCIQSSLTLISAREDQSQQISENVVLDHVLPIMIGMNIAGILLYIYCIAAFYFSVYFFVLYVFQHNPQHYFIHLREYLTLSNFISSVLITGFYCTFVSLSIGYYYYVVAYKNRPISKAMSQIITWGLVWLAICGASVSFIIF</sequence>
<dbReference type="InterPro" id="IPR030802">
    <property type="entry name" value="Permease_MalE"/>
</dbReference>
<accession>A0A098G1C0</accession>
<gene>
    <name evidence="2" type="ORF">LFA_0830</name>
</gene>
<dbReference type="STRING" id="1212491.LFA_0830"/>
<feature type="transmembrane region" description="Helical" evidence="1">
    <location>
        <begin position="228"/>
        <end position="251"/>
    </location>
</feature>
<feature type="transmembrane region" description="Helical" evidence="1">
    <location>
        <begin position="193"/>
        <end position="216"/>
    </location>
</feature>
<dbReference type="OrthoDB" id="5643267at2"/>
<evidence type="ECO:0000313" key="3">
    <source>
        <dbReference type="Proteomes" id="UP000032430"/>
    </source>
</evidence>
<name>A0A098G1C0_9GAMM</name>
<dbReference type="AlphaFoldDB" id="A0A098G1C0"/>
<evidence type="ECO:0000256" key="1">
    <source>
        <dbReference type="SAM" id="Phobius"/>
    </source>
</evidence>
<dbReference type="HOGENOM" id="CLU_1101785_0_0_6"/>
<keyword evidence="3" id="KW-1185">Reference proteome</keyword>
<keyword evidence="1" id="KW-0812">Transmembrane</keyword>